<reference evidence="3" key="1">
    <citation type="submission" date="2021-01" db="EMBL/GenBank/DDBJ databases">
        <title>Caligus Genome Assembly.</title>
        <authorList>
            <person name="Gallardo-Escarate C."/>
        </authorList>
    </citation>
    <scope>NUCLEOTIDE SEQUENCE [LARGE SCALE GENOMIC DNA]</scope>
</reference>
<feature type="domain" description="FATC" evidence="1">
    <location>
        <begin position="117"/>
        <end position="149"/>
    </location>
</feature>
<dbReference type="OrthoDB" id="6381974at2759"/>
<dbReference type="GO" id="GO:0005634">
    <property type="term" value="C:nucleus"/>
    <property type="evidence" value="ECO:0007669"/>
    <property type="project" value="TreeGrafter"/>
</dbReference>
<feature type="non-terminal residue" evidence="2">
    <location>
        <position position="1"/>
    </location>
</feature>
<dbReference type="EMBL" id="CP045892">
    <property type="protein sequence ID" value="QQP53142.1"/>
    <property type="molecule type" value="Genomic_DNA"/>
</dbReference>
<keyword evidence="3" id="KW-1185">Reference proteome</keyword>
<organism evidence="2 3">
    <name type="scientific">Caligus rogercresseyi</name>
    <name type="common">Sea louse</name>
    <dbReference type="NCBI Taxonomy" id="217165"/>
    <lineage>
        <taxon>Eukaryota</taxon>
        <taxon>Metazoa</taxon>
        <taxon>Ecdysozoa</taxon>
        <taxon>Arthropoda</taxon>
        <taxon>Crustacea</taxon>
        <taxon>Multicrustacea</taxon>
        <taxon>Hexanauplia</taxon>
        <taxon>Copepoda</taxon>
        <taxon>Siphonostomatoida</taxon>
        <taxon>Caligidae</taxon>
        <taxon>Caligus</taxon>
    </lineage>
</organism>
<dbReference type="InterPro" id="IPR050517">
    <property type="entry name" value="DDR_Repair_Kinase"/>
</dbReference>
<dbReference type="Proteomes" id="UP000595437">
    <property type="component" value="Chromosome 3"/>
</dbReference>
<gene>
    <name evidence="2" type="ORF">FKW44_005506</name>
</gene>
<dbReference type="SMART" id="SM01343">
    <property type="entry name" value="FATC"/>
    <property type="match status" value="1"/>
</dbReference>
<dbReference type="Pfam" id="PF02260">
    <property type="entry name" value="FATC"/>
    <property type="match status" value="1"/>
</dbReference>
<accession>A0A7T8KC17</accession>
<protein>
    <recommendedName>
        <fullName evidence="1">FATC domain-containing protein</fullName>
    </recommendedName>
</protein>
<dbReference type="PANTHER" id="PTHR11139">
    <property type="entry name" value="ATAXIA TELANGIECTASIA MUTATED ATM -RELATED"/>
    <property type="match status" value="1"/>
</dbReference>
<evidence type="ECO:0000259" key="1">
    <source>
        <dbReference type="PROSITE" id="PS51190"/>
    </source>
</evidence>
<dbReference type="GO" id="GO:0004674">
    <property type="term" value="F:protein serine/threonine kinase activity"/>
    <property type="evidence" value="ECO:0007669"/>
    <property type="project" value="TreeGrafter"/>
</dbReference>
<name>A0A7T8KC17_CALRO</name>
<dbReference type="InterPro" id="IPR003152">
    <property type="entry name" value="FATC_dom"/>
</dbReference>
<dbReference type="PROSITE" id="PS51190">
    <property type="entry name" value="FATC"/>
    <property type="match status" value="1"/>
</dbReference>
<evidence type="ECO:0000313" key="3">
    <source>
        <dbReference type="Proteomes" id="UP000595437"/>
    </source>
</evidence>
<proteinExistence type="predicted"/>
<evidence type="ECO:0000313" key="2">
    <source>
        <dbReference type="EMBL" id="QQP53142.1"/>
    </source>
</evidence>
<sequence length="149" mass="17334">EDYEIPRVKAYLSLYKEFSGFVSQIAEKCSFSDSSVEKIMQTIAVLKGYMSQIYDELISLANVLRDENIGYYKVKRDVLLDRTEQDRKVEEERNSFAINVLRRVRSKLEGKEPDPLCQVSVPDQVDFFIKEATSSAHLSQMYEGWMAWI</sequence>
<dbReference type="AlphaFoldDB" id="A0A7T8KC17"/>